<gene>
    <name evidence="1" type="ORF">SPARVUS_LOCUS3435390</name>
</gene>
<evidence type="ECO:0000313" key="2">
    <source>
        <dbReference type="Proteomes" id="UP001162483"/>
    </source>
</evidence>
<dbReference type="EMBL" id="CATNWA010005406">
    <property type="protein sequence ID" value="CAI9550004.1"/>
    <property type="molecule type" value="Genomic_DNA"/>
</dbReference>
<protein>
    <submittedName>
        <fullName evidence="1">Uncharacterized protein</fullName>
    </submittedName>
</protein>
<accession>A0ABN9BQP0</accession>
<name>A0ABN9BQP0_9NEOB</name>
<sequence>MQTGKYRSPGNCQIQTHPSDCQTEKIDLSLQRTCLHFSRVQWVACFTPLHRRFCIALGDLPLTVDHGIFSSKEISRMDLLHRWQPITVPSLNSLRS</sequence>
<comment type="caution">
    <text evidence="1">The sequence shown here is derived from an EMBL/GenBank/DDBJ whole genome shotgun (WGS) entry which is preliminary data.</text>
</comment>
<organism evidence="1 2">
    <name type="scientific">Staurois parvus</name>
    <dbReference type="NCBI Taxonomy" id="386267"/>
    <lineage>
        <taxon>Eukaryota</taxon>
        <taxon>Metazoa</taxon>
        <taxon>Chordata</taxon>
        <taxon>Craniata</taxon>
        <taxon>Vertebrata</taxon>
        <taxon>Euteleostomi</taxon>
        <taxon>Amphibia</taxon>
        <taxon>Batrachia</taxon>
        <taxon>Anura</taxon>
        <taxon>Neobatrachia</taxon>
        <taxon>Ranoidea</taxon>
        <taxon>Ranidae</taxon>
        <taxon>Staurois</taxon>
    </lineage>
</organism>
<reference evidence="1" key="1">
    <citation type="submission" date="2023-05" db="EMBL/GenBank/DDBJ databases">
        <authorList>
            <person name="Stuckert A."/>
        </authorList>
    </citation>
    <scope>NUCLEOTIDE SEQUENCE</scope>
</reference>
<dbReference type="Proteomes" id="UP001162483">
    <property type="component" value="Unassembled WGS sequence"/>
</dbReference>
<proteinExistence type="predicted"/>
<keyword evidence="2" id="KW-1185">Reference proteome</keyword>
<evidence type="ECO:0000313" key="1">
    <source>
        <dbReference type="EMBL" id="CAI9550004.1"/>
    </source>
</evidence>